<evidence type="ECO:0000313" key="3">
    <source>
        <dbReference type="Proteomes" id="UP000054321"/>
    </source>
</evidence>
<evidence type="ECO:0000256" key="1">
    <source>
        <dbReference type="SAM" id="MobiDB-lite"/>
    </source>
</evidence>
<feature type="compositionally biased region" description="Basic residues" evidence="1">
    <location>
        <begin position="33"/>
        <end position="48"/>
    </location>
</feature>
<dbReference type="HOGENOM" id="CLU_033726_4_1_1"/>
<feature type="compositionally biased region" description="Basic and acidic residues" evidence="1">
    <location>
        <begin position="58"/>
        <end position="87"/>
    </location>
</feature>
<evidence type="ECO:0000313" key="2">
    <source>
        <dbReference type="EMBL" id="KIM97377.1"/>
    </source>
</evidence>
<dbReference type="PANTHER" id="PTHR38116:SF8">
    <property type="entry name" value="BZIP DOMAIN-CONTAINING PROTEIN"/>
    <property type="match status" value="1"/>
</dbReference>
<dbReference type="Proteomes" id="UP000054321">
    <property type="component" value="Unassembled WGS sequence"/>
</dbReference>
<evidence type="ECO:0008006" key="4">
    <source>
        <dbReference type="Google" id="ProtNLM"/>
    </source>
</evidence>
<dbReference type="InParanoid" id="A0A0C3D644"/>
<dbReference type="InterPro" id="IPR021833">
    <property type="entry name" value="DUF3425"/>
</dbReference>
<dbReference type="AlphaFoldDB" id="A0A0C3D644"/>
<gene>
    <name evidence="2" type="ORF">OIDMADRAFT_147822</name>
</gene>
<proteinExistence type="predicted"/>
<accession>A0A0C3D644</accession>
<keyword evidence="3" id="KW-1185">Reference proteome</keyword>
<reference evidence="3" key="2">
    <citation type="submission" date="2015-01" db="EMBL/GenBank/DDBJ databases">
        <title>Evolutionary Origins and Diversification of the Mycorrhizal Mutualists.</title>
        <authorList>
            <consortium name="DOE Joint Genome Institute"/>
            <consortium name="Mycorrhizal Genomics Consortium"/>
            <person name="Kohler A."/>
            <person name="Kuo A."/>
            <person name="Nagy L.G."/>
            <person name="Floudas D."/>
            <person name="Copeland A."/>
            <person name="Barry K.W."/>
            <person name="Cichocki N."/>
            <person name="Veneault-Fourrey C."/>
            <person name="LaButti K."/>
            <person name="Lindquist E.A."/>
            <person name="Lipzen A."/>
            <person name="Lundell T."/>
            <person name="Morin E."/>
            <person name="Murat C."/>
            <person name="Riley R."/>
            <person name="Ohm R."/>
            <person name="Sun H."/>
            <person name="Tunlid A."/>
            <person name="Henrissat B."/>
            <person name="Grigoriev I.V."/>
            <person name="Hibbett D.S."/>
            <person name="Martin F."/>
        </authorList>
    </citation>
    <scope>NUCLEOTIDE SEQUENCE [LARGE SCALE GENOMIC DNA]</scope>
    <source>
        <strain evidence="3">Zn</strain>
    </source>
</reference>
<name>A0A0C3D644_OIDMZ</name>
<dbReference type="EMBL" id="KN832882">
    <property type="protein sequence ID" value="KIM97377.1"/>
    <property type="molecule type" value="Genomic_DNA"/>
</dbReference>
<dbReference type="OrthoDB" id="5973539at2759"/>
<organism evidence="2 3">
    <name type="scientific">Oidiodendron maius (strain Zn)</name>
    <dbReference type="NCBI Taxonomy" id="913774"/>
    <lineage>
        <taxon>Eukaryota</taxon>
        <taxon>Fungi</taxon>
        <taxon>Dikarya</taxon>
        <taxon>Ascomycota</taxon>
        <taxon>Pezizomycotina</taxon>
        <taxon>Leotiomycetes</taxon>
        <taxon>Leotiomycetes incertae sedis</taxon>
        <taxon>Myxotrichaceae</taxon>
        <taxon>Oidiodendron</taxon>
    </lineage>
</organism>
<dbReference type="Pfam" id="PF11905">
    <property type="entry name" value="DUF3425"/>
    <property type="match status" value="1"/>
</dbReference>
<dbReference type="CDD" id="cd14688">
    <property type="entry name" value="bZIP_YAP"/>
    <property type="match status" value="1"/>
</dbReference>
<feature type="region of interest" description="Disordered" evidence="1">
    <location>
        <begin position="1"/>
        <end position="92"/>
    </location>
</feature>
<dbReference type="STRING" id="913774.A0A0C3D644"/>
<reference evidence="2 3" key="1">
    <citation type="submission" date="2014-04" db="EMBL/GenBank/DDBJ databases">
        <authorList>
            <consortium name="DOE Joint Genome Institute"/>
            <person name="Kuo A."/>
            <person name="Martino E."/>
            <person name="Perotto S."/>
            <person name="Kohler A."/>
            <person name="Nagy L.G."/>
            <person name="Floudas D."/>
            <person name="Copeland A."/>
            <person name="Barry K.W."/>
            <person name="Cichocki N."/>
            <person name="Veneault-Fourrey C."/>
            <person name="LaButti K."/>
            <person name="Lindquist E.A."/>
            <person name="Lipzen A."/>
            <person name="Lundell T."/>
            <person name="Morin E."/>
            <person name="Murat C."/>
            <person name="Sun H."/>
            <person name="Tunlid A."/>
            <person name="Henrissat B."/>
            <person name="Grigoriev I.V."/>
            <person name="Hibbett D.S."/>
            <person name="Martin F."/>
            <person name="Nordberg H.P."/>
            <person name="Cantor M.N."/>
            <person name="Hua S.X."/>
        </authorList>
    </citation>
    <scope>NUCLEOTIDE SEQUENCE [LARGE SCALE GENOMIC DNA]</scope>
    <source>
        <strain evidence="2 3">Zn</strain>
    </source>
</reference>
<sequence>MESSTSAGEENKPRKRVVTAARREQNRIAQIAYRKRQKEKQAQRHSRQKGSCSVDQVLELRPKETHKPEIEPSDALHGDGAVSRRESGSLSTGLIQNTTLQTSPPLLPGEPGLYMNDYDETYHTDRSRFYPLPILKSRKFFPNIDYSLPNDLLDSGINFASGPYNIDGVGVKYFSDTDLTAQDNTFEIPERDEISKSALDCLDPALTSATITSNHLPVEVDSWRDPTTITSFSQTLPPRRTNVPDDSTAWDATLPHAVRNTCLEDIIAAGMQVLLFNRPSPSSAQNRTASSTFPSFVLPSPYLNVLDIPRTRTLAACVHNARSMGLTISDVIKPHYIAPSLFYQPHSPDDDPVALLALVSDPKMPAHLRPTLPQVLYPHPAFLDLIPLPGFRTRVILDAVKRGWTNLGMNGFDLFELKRDIFQDGLAWDSYDAHGRQWAKAEPWDITSWKASEWFVKKWKGLVDDIVYVSP</sequence>
<dbReference type="PANTHER" id="PTHR38116">
    <property type="entry name" value="CHROMOSOME 7, WHOLE GENOME SHOTGUN SEQUENCE"/>
    <property type="match status" value="1"/>
</dbReference>
<protein>
    <recommendedName>
        <fullName evidence="4">BZIP domain-containing protein</fullName>
    </recommendedName>
</protein>